<evidence type="ECO:0000259" key="1">
    <source>
        <dbReference type="Pfam" id="PF02371"/>
    </source>
</evidence>
<proteinExistence type="predicted"/>
<dbReference type="EMBL" id="PUJY01000015">
    <property type="protein sequence ID" value="TDB57918.1"/>
    <property type="molecule type" value="Genomic_DNA"/>
</dbReference>
<accession>A0A4R4JTI5</accession>
<dbReference type="PANTHER" id="PTHR33055:SF3">
    <property type="entry name" value="PUTATIVE TRANSPOSASE FOR IS117-RELATED"/>
    <property type="match status" value="1"/>
</dbReference>
<evidence type="ECO:0000313" key="3">
    <source>
        <dbReference type="Proteomes" id="UP000295598"/>
    </source>
</evidence>
<dbReference type="InterPro" id="IPR003346">
    <property type="entry name" value="Transposase_20"/>
</dbReference>
<sequence>MSHIVKGKVQVAYKDKELLLKALEGVGVVVENEKLYRVGAGYTFEKYPIVLIDQNNKEHRIGYKEKNGSSRDFAASTGLVPRQYSTGGKSTLMGISKRGDKNLRRLLVQCARVFMQKMEHYPGRLADWVKIQLENHHSNVVACALANKLARIAWAITSNRTIFSQ</sequence>
<evidence type="ECO:0000313" key="2">
    <source>
        <dbReference type="EMBL" id="TDB57918.1"/>
    </source>
</evidence>
<gene>
    <name evidence="2" type="ORF">C5467_11075</name>
</gene>
<dbReference type="InterPro" id="IPR047650">
    <property type="entry name" value="Transpos_IS110"/>
</dbReference>
<organism evidence="2 3">
    <name type="scientific">Photorhabdus khanii subsp. guanajuatensis</name>
    <dbReference type="NCBI Taxonomy" id="2100166"/>
    <lineage>
        <taxon>Bacteria</taxon>
        <taxon>Pseudomonadati</taxon>
        <taxon>Pseudomonadota</taxon>
        <taxon>Gammaproteobacteria</taxon>
        <taxon>Enterobacterales</taxon>
        <taxon>Morganellaceae</taxon>
        <taxon>Photorhabdus</taxon>
    </lineage>
</organism>
<name>A0A4R4JTI5_9GAMM</name>
<dbReference type="Proteomes" id="UP000295598">
    <property type="component" value="Unassembled WGS sequence"/>
</dbReference>
<protein>
    <recommendedName>
        <fullName evidence="1">Transposase IS116/IS110/IS902 C-terminal domain-containing protein</fullName>
    </recommendedName>
</protein>
<reference evidence="2 3" key="1">
    <citation type="journal article" date="2019" name="Int. J. Syst. Evol. Microbiol.">
        <title>Photorhabdus khanii subsp. guanajuatensis subsp. nov., isolated from Heterorhabditis atacamensis, and Photorhabdus luminescens subsp. mexicana subsp. nov., isolated from Heterorhabditis mexicana entomopathogenic nematodes.</title>
        <authorList>
            <person name="Machado R.A.R."/>
            <person name="Bruno P."/>
            <person name="Arce C.C.M."/>
            <person name="Liechti N."/>
            <person name="Kohler A."/>
            <person name="Bernal J."/>
            <person name="Bruggmann R."/>
            <person name="Turlings T.C.J."/>
        </authorList>
    </citation>
    <scope>NUCLEOTIDE SEQUENCE [LARGE SCALE GENOMIC DNA]</scope>
    <source>
        <strain evidence="2 3">MEX20-17</strain>
    </source>
</reference>
<dbReference type="GO" id="GO:0006313">
    <property type="term" value="P:DNA transposition"/>
    <property type="evidence" value="ECO:0007669"/>
    <property type="project" value="InterPro"/>
</dbReference>
<dbReference type="GO" id="GO:0003677">
    <property type="term" value="F:DNA binding"/>
    <property type="evidence" value="ECO:0007669"/>
    <property type="project" value="InterPro"/>
</dbReference>
<feature type="domain" description="Transposase IS116/IS110/IS902 C-terminal" evidence="1">
    <location>
        <begin position="68"/>
        <end position="117"/>
    </location>
</feature>
<comment type="caution">
    <text evidence="2">The sequence shown here is derived from an EMBL/GenBank/DDBJ whole genome shotgun (WGS) entry which is preliminary data.</text>
</comment>
<dbReference type="Pfam" id="PF02371">
    <property type="entry name" value="Transposase_20"/>
    <property type="match status" value="1"/>
</dbReference>
<dbReference type="AlphaFoldDB" id="A0A4R4JTI5"/>
<dbReference type="GO" id="GO:0004803">
    <property type="term" value="F:transposase activity"/>
    <property type="evidence" value="ECO:0007669"/>
    <property type="project" value="InterPro"/>
</dbReference>
<dbReference type="PANTHER" id="PTHR33055">
    <property type="entry name" value="TRANSPOSASE FOR INSERTION SEQUENCE ELEMENT IS1111A"/>
    <property type="match status" value="1"/>
</dbReference>